<organism evidence="1 2">
    <name type="scientific">Gigaspora margarita</name>
    <dbReference type="NCBI Taxonomy" id="4874"/>
    <lineage>
        <taxon>Eukaryota</taxon>
        <taxon>Fungi</taxon>
        <taxon>Fungi incertae sedis</taxon>
        <taxon>Mucoromycota</taxon>
        <taxon>Glomeromycotina</taxon>
        <taxon>Glomeromycetes</taxon>
        <taxon>Diversisporales</taxon>
        <taxon>Gigasporaceae</taxon>
        <taxon>Gigaspora</taxon>
    </lineage>
</organism>
<protein>
    <submittedName>
        <fullName evidence="1">Protein far1-related sequence 5-like</fullName>
    </submittedName>
</protein>
<dbReference type="AlphaFoldDB" id="A0A8H4A885"/>
<reference evidence="1 2" key="1">
    <citation type="journal article" date="2019" name="Environ. Microbiol.">
        <title>At the nexus of three kingdoms: the genome of the mycorrhizal fungus Gigaspora margarita provides insights into plant, endobacterial and fungal interactions.</title>
        <authorList>
            <person name="Venice F."/>
            <person name="Ghignone S."/>
            <person name="Salvioli di Fossalunga A."/>
            <person name="Amselem J."/>
            <person name="Novero M."/>
            <person name="Xianan X."/>
            <person name="Sedzielewska Toro K."/>
            <person name="Morin E."/>
            <person name="Lipzen A."/>
            <person name="Grigoriev I.V."/>
            <person name="Henrissat B."/>
            <person name="Martin F.M."/>
            <person name="Bonfante P."/>
        </authorList>
    </citation>
    <scope>NUCLEOTIDE SEQUENCE [LARGE SCALE GENOMIC DNA]</scope>
    <source>
        <strain evidence="1 2">BEG34</strain>
    </source>
</reference>
<keyword evidence="2" id="KW-1185">Reference proteome</keyword>
<comment type="caution">
    <text evidence="1">The sequence shown here is derived from an EMBL/GenBank/DDBJ whole genome shotgun (WGS) entry which is preliminary data.</text>
</comment>
<accession>A0A8H4A885</accession>
<dbReference type="Proteomes" id="UP000439903">
    <property type="component" value="Unassembled WGS sequence"/>
</dbReference>
<dbReference type="EMBL" id="WTPW01001071">
    <property type="protein sequence ID" value="KAF0458837.1"/>
    <property type="molecule type" value="Genomic_DNA"/>
</dbReference>
<gene>
    <name evidence="1" type="ORF">F8M41_000883</name>
</gene>
<dbReference type="OrthoDB" id="2433241at2759"/>
<evidence type="ECO:0000313" key="2">
    <source>
        <dbReference type="Proteomes" id="UP000439903"/>
    </source>
</evidence>
<name>A0A8H4A885_GIGMA</name>
<sequence length="117" mass="13729">MLTSKAHILPIQFLHGEFDINIAEEFVNNENQSLDKIYKTISKKRKFGELWELGRKIIINAIENSSKDFYYELLGFFTSIQNRILPHRVFISKVNNDSEFNYNINNDSCTVDIRNPV</sequence>
<evidence type="ECO:0000313" key="1">
    <source>
        <dbReference type="EMBL" id="KAF0458837.1"/>
    </source>
</evidence>
<proteinExistence type="predicted"/>